<dbReference type="InterPro" id="IPR011108">
    <property type="entry name" value="RMMBL"/>
</dbReference>
<feature type="domain" description="Beta-Casp" evidence="3">
    <location>
        <begin position="243"/>
        <end position="373"/>
    </location>
</feature>
<evidence type="ECO:0000259" key="3">
    <source>
        <dbReference type="SMART" id="SM01027"/>
    </source>
</evidence>
<evidence type="ECO:0000259" key="2">
    <source>
        <dbReference type="SMART" id="SM00849"/>
    </source>
</evidence>
<keyword evidence="5" id="KW-1185">Reference proteome</keyword>
<dbReference type="PANTHER" id="PTHR11203">
    <property type="entry name" value="CLEAVAGE AND POLYADENYLATION SPECIFICITY FACTOR FAMILY MEMBER"/>
    <property type="match status" value="1"/>
</dbReference>
<organism evidence="4 5">
    <name type="scientific">Vibrio barjaei</name>
    <dbReference type="NCBI Taxonomy" id="1676683"/>
    <lineage>
        <taxon>Bacteria</taxon>
        <taxon>Pseudomonadati</taxon>
        <taxon>Pseudomonadota</taxon>
        <taxon>Gammaproteobacteria</taxon>
        <taxon>Vibrionales</taxon>
        <taxon>Vibrionaceae</taxon>
        <taxon>Vibrio</taxon>
    </lineage>
</organism>
<evidence type="ECO:0000313" key="5">
    <source>
        <dbReference type="Proteomes" id="UP001607125"/>
    </source>
</evidence>
<feature type="domain" description="Metallo-beta-lactamase" evidence="2">
    <location>
        <begin position="19"/>
        <end position="223"/>
    </location>
</feature>
<dbReference type="InterPro" id="IPR001279">
    <property type="entry name" value="Metallo-B-lactamas"/>
</dbReference>
<protein>
    <submittedName>
        <fullName evidence="4">MBL fold metallo-hydrolase</fullName>
    </submittedName>
</protein>
<dbReference type="InterPro" id="IPR036866">
    <property type="entry name" value="RibonucZ/Hydroxyglut_hydro"/>
</dbReference>
<dbReference type="InterPro" id="IPR022712">
    <property type="entry name" value="Beta_Casp"/>
</dbReference>
<accession>A0ABW7IEJ5</accession>
<name>A0ABW7IEJ5_9VIBR</name>
<dbReference type="CDD" id="cd16295">
    <property type="entry name" value="TTHA0252-CPSF-like_MBL-fold"/>
    <property type="match status" value="1"/>
</dbReference>
<dbReference type="Gene3D" id="3.60.15.10">
    <property type="entry name" value="Ribonuclease Z/Hydroxyacylglutathione hydrolase-like"/>
    <property type="match status" value="1"/>
</dbReference>
<dbReference type="Proteomes" id="UP001607125">
    <property type="component" value="Unassembled WGS sequence"/>
</dbReference>
<dbReference type="EMBL" id="JBIHSF010000005">
    <property type="protein sequence ID" value="MFH0259620.1"/>
    <property type="molecule type" value="Genomic_DNA"/>
</dbReference>
<dbReference type="Pfam" id="PF00753">
    <property type="entry name" value="Lactamase_B"/>
    <property type="match status" value="1"/>
</dbReference>
<evidence type="ECO:0000256" key="1">
    <source>
        <dbReference type="ARBA" id="ARBA00022801"/>
    </source>
</evidence>
<dbReference type="Pfam" id="PF10996">
    <property type="entry name" value="Beta-Casp"/>
    <property type="match status" value="1"/>
</dbReference>
<evidence type="ECO:0000313" key="4">
    <source>
        <dbReference type="EMBL" id="MFH0259620.1"/>
    </source>
</evidence>
<dbReference type="Pfam" id="PF07521">
    <property type="entry name" value="RMMBL"/>
    <property type="match status" value="1"/>
</dbReference>
<gene>
    <name evidence="4" type="ORF">ACGRH2_04060</name>
</gene>
<sequence>MQLAPNVEVTHHGGKDTVTGSCHELAINGESVLIDCGLFQGADSYNQTLKIDFSLKHVRALILTHAHIDHIGRLPWLFAAGFHGPIYCTQATAYLVPLMLSDGLKLTLDLSKSKRTQFIDLIFKHLKPINYSEWTPIKSNYGGYFTYVRFNPAGHILGSAYIELKLPKDEIAVFSGDLGPNHTPLLPDAIPPKRADYLFLESTYGNKCHESIDKRTERLLAIIKRSLKDGGAIIVPAFSVGRTQELLFDIESLLHHHQLQSTIPIIVDSPMAAKVTKAYRRYRKLWSKEAKQKIQQGRQPLNFSQCVVIESHQEHCRVVNRLASTGETAIVISASGMCQGGRVVDYLKALLPDRRTDIVFCGYQANETLGRDIQIGKEQVWIDGTSIEMNAMVYTVSGYSAHADRDDLIMFVKGCREYLKQLHLIHGDSEVKADFARLLKKELLNVEVVK</sequence>
<reference evidence="4 5" key="1">
    <citation type="submission" date="2024-10" db="EMBL/GenBank/DDBJ databases">
        <authorList>
            <person name="Yibar A."/>
            <person name="Saticioglu I.B."/>
            <person name="Duman M."/>
            <person name="Ajmi N."/>
            <person name="Gurler F."/>
            <person name="Ay H."/>
            <person name="Onuk E."/>
            <person name="Guler S."/>
            <person name="Romalde J.L."/>
        </authorList>
    </citation>
    <scope>NUCLEOTIDE SEQUENCE [LARGE SCALE GENOMIC DNA]</scope>
    <source>
        <strain evidence="4 5">1-TCBS-B</strain>
    </source>
</reference>
<dbReference type="PANTHER" id="PTHR11203:SF37">
    <property type="entry name" value="INTEGRATOR COMPLEX SUBUNIT 11"/>
    <property type="match status" value="1"/>
</dbReference>
<keyword evidence="1" id="KW-0378">Hydrolase</keyword>
<dbReference type="Gene3D" id="3.40.50.10890">
    <property type="match status" value="1"/>
</dbReference>
<comment type="caution">
    <text evidence="4">The sequence shown here is derived from an EMBL/GenBank/DDBJ whole genome shotgun (WGS) entry which is preliminary data.</text>
</comment>
<dbReference type="InterPro" id="IPR050698">
    <property type="entry name" value="MBL"/>
</dbReference>
<dbReference type="SMART" id="SM01027">
    <property type="entry name" value="Beta-Casp"/>
    <property type="match status" value="1"/>
</dbReference>
<dbReference type="SMART" id="SM00849">
    <property type="entry name" value="Lactamase_B"/>
    <property type="match status" value="1"/>
</dbReference>
<dbReference type="SUPFAM" id="SSF56281">
    <property type="entry name" value="Metallo-hydrolase/oxidoreductase"/>
    <property type="match status" value="1"/>
</dbReference>
<proteinExistence type="predicted"/>
<dbReference type="RefSeq" id="WP_394628632.1">
    <property type="nucleotide sequence ID" value="NZ_JBIHSF010000005.1"/>
</dbReference>